<proteinExistence type="predicted"/>
<comment type="caution">
    <text evidence="2">The sequence shown here is derived from an EMBL/GenBank/DDBJ whole genome shotgun (WGS) entry which is preliminary data.</text>
</comment>
<sequence length="157" mass="18482">MENSNNNIEWEALEYDPKKRSVDWYWAMGTIAVASSVASIIFKNLLFGIFILIGVFTLIIINLQKPEMIKYIIDKNGVRIKDILYPYEKLKHFWVKYDDEKKIYNLLLLSERKIMPILVIPLPEKKEGFIKETLKNSLPEKEITEPISEKIMDRLGF</sequence>
<feature type="transmembrane region" description="Helical" evidence="1">
    <location>
        <begin position="24"/>
        <end position="41"/>
    </location>
</feature>
<accession>A0A1F6X1S3</accession>
<dbReference type="EMBL" id="MFUP01000006">
    <property type="protein sequence ID" value="OGI88062.1"/>
    <property type="molecule type" value="Genomic_DNA"/>
</dbReference>
<dbReference type="AlphaFoldDB" id="A0A1F6X1S3"/>
<organism evidence="2 3">
    <name type="scientific">Candidatus Nomurabacteria bacterium RIFCSPLOWO2_01_FULL_33_24</name>
    <dbReference type="NCBI Taxonomy" id="1801765"/>
    <lineage>
        <taxon>Bacteria</taxon>
        <taxon>Candidatus Nomuraibacteriota</taxon>
    </lineage>
</organism>
<evidence type="ECO:0008006" key="4">
    <source>
        <dbReference type="Google" id="ProtNLM"/>
    </source>
</evidence>
<evidence type="ECO:0000313" key="2">
    <source>
        <dbReference type="EMBL" id="OGI88062.1"/>
    </source>
</evidence>
<protein>
    <recommendedName>
        <fullName evidence="4">DUF5673 domain-containing protein</fullName>
    </recommendedName>
</protein>
<feature type="transmembrane region" description="Helical" evidence="1">
    <location>
        <begin position="47"/>
        <end position="63"/>
    </location>
</feature>
<dbReference type="Proteomes" id="UP000185809">
    <property type="component" value="Unassembled WGS sequence"/>
</dbReference>
<evidence type="ECO:0000313" key="3">
    <source>
        <dbReference type="Proteomes" id="UP000185809"/>
    </source>
</evidence>
<keyword evidence="1" id="KW-0812">Transmembrane</keyword>
<reference evidence="2 3" key="1">
    <citation type="journal article" date="2016" name="Nat. Commun.">
        <title>Thousands of microbial genomes shed light on interconnected biogeochemical processes in an aquifer system.</title>
        <authorList>
            <person name="Anantharaman K."/>
            <person name="Brown C.T."/>
            <person name="Hug L.A."/>
            <person name="Sharon I."/>
            <person name="Castelle C.J."/>
            <person name="Probst A.J."/>
            <person name="Thomas B.C."/>
            <person name="Singh A."/>
            <person name="Wilkins M.J."/>
            <person name="Karaoz U."/>
            <person name="Brodie E.L."/>
            <person name="Williams K.H."/>
            <person name="Hubbard S.S."/>
            <person name="Banfield J.F."/>
        </authorList>
    </citation>
    <scope>NUCLEOTIDE SEQUENCE [LARGE SCALE GENOMIC DNA]</scope>
</reference>
<gene>
    <name evidence="2" type="ORF">A2995_01780</name>
</gene>
<name>A0A1F6X1S3_9BACT</name>
<keyword evidence="1" id="KW-0472">Membrane</keyword>
<keyword evidence="1" id="KW-1133">Transmembrane helix</keyword>
<evidence type="ECO:0000256" key="1">
    <source>
        <dbReference type="SAM" id="Phobius"/>
    </source>
</evidence>